<feature type="compositionally biased region" description="Polar residues" evidence="3">
    <location>
        <begin position="234"/>
        <end position="250"/>
    </location>
</feature>
<evidence type="ECO:0000256" key="2">
    <source>
        <dbReference type="SAM" id="Coils"/>
    </source>
</evidence>
<feature type="region of interest" description="Disordered" evidence="3">
    <location>
        <begin position="143"/>
        <end position="250"/>
    </location>
</feature>
<feature type="compositionally biased region" description="Polar residues" evidence="3">
    <location>
        <begin position="385"/>
        <end position="402"/>
    </location>
</feature>
<feature type="compositionally biased region" description="Polar residues" evidence="3">
    <location>
        <begin position="516"/>
        <end position="530"/>
    </location>
</feature>
<feature type="compositionally biased region" description="Basic and acidic residues" evidence="3">
    <location>
        <begin position="1022"/>
        <end position="1032"/>
    </location>
</feature>
<feature type="repeat" description="ANK" evidence="1">
    <location>
        <begin position="115"/>
        <end position="147"/>
    </location>
</feature>
<dbReference type="OMA" id="WHQREAS"/>
<reference evidence="6" key="1">
    <citation type="submission" date="2013-05" db="EMBL/GenBank/DDBJ databases">
        <title>The Genome sequence of Mucor circinelloides f. circinelloides 1006PhL.</title>
        <authorList>
            <consortium name="The Broad Institute Genomics Platform"/>
            <person name="Cuomo C."/>
            <person name="Earl A."/>
            <person name="Findley K."/>
            <person name="Lee S.C."/>
            <person name="Walker B."/>
            <person name="Young S."/>
            <person name="Zeng Q."/>
            <person name="Gargeya S."/>
            <person name="Fitzgerald M."/>
            <person name="Haas B."/>
            <person name="Abouelleil A."/>
            <person name="Allen A.W."/>
            <person name="Alvarado L."/>
            <person name="Arachchi H.M."/>
            <person name="Berlin A.M."/>
            <person name="Chapman S.B."/>
            <person name="Gainer-Dewar J."/>
            <person name="Goldberg J."/>
            <person name="Griggs A."/>
            <person name="Gujja S."/>
            <person name="Hansen M."/>
            <person name="Howarth C."/>
            <person name="Imamovic A."/>
            <person name="Ireland A."/>
            <person name="Larimer J."/>
            <person name="McCowan C."/>
            <person name="Murphy C."/>
            <person name="Pearson M."/>
            <person name="Poon T.W."/>
            <person name="Priest M."/>
            <person name="Roberts A."/>
            <person name="Saif S."/>
            <person name="Shea T."/>
            <person name="Sisk P."/>
            <person name="Sykes S."/>
            <person name="Wortman J."/>
            <person name="Nusbaum C."/>
            <person name="Birren B."/>
        </authorList>
    </citation>
    <scope>NUCLEOTIDE SEQUENCE [LARGE SCALE GENOMIC DNA]</scope>
    <source>
        <strain evidence="6">1006PhL</strain>
    </source>
</reference>
<feature type="region of interest" description="Disordered" evidence="3">
    <location>
        <begin position="339"/>
        <end position="538"/>
    </location>
</feature>
<feature type="compositionally biased region" description="Acidic residues" evidence="3">
    <location>
        <begin position="1033"/>
        <end position="1042"/>
    </location>
</feature>
<feature type="coiled-coil region" evidence="2">
    <location>
        <begin position="258"/>
        <end position="289"/>
    </location>
</feature>
<sequence length="1867" mass="208928">MATAIEEELILDWTTAIEALDLISIQEIFDIQPELLWTPLQPLAHLENDFSHFINKLEDFKLLGTSIRPVYALHHILFDYGLQGDEWAPERIELVDFILKRTKGNELNTCLWGEEQNTVMHLAYLINQPELTQQLMEKGALTNIPNKSGHLPTKQATDEDDTTNTSDGVTPANDVKSTAASAPSASDKATKDDSQPEVKLLINKSKSAVAANKERIPANASDRFKRLRELAESPNANTNKPISERQNSTRRYFRPGHLEERKRRVLSEEEEAELEKQRLKRQKEVEMLAQRSAVKNNPLFKKFEEQTQGQQQPGKPVISAVSAIRDRKKLLGAADQIRRSSRVINSLKDRSYVSGSVFRQQSDTVAGSSSNENGLKVPTLAQLRAGSSTPTSISRETSPNVSDNEEEGVDPVKGKSNPTKSSVEENQVPTTPTKEQTAITADTVADQTETESPAVNKETKMDSLPVTKEEPSAKSPKENIELGASVPKSASYATSVTTTPRTSENDIEALSVGKLSLTTNKEVKPASTSKDPVGSSKVKQIVNVHERLNDEEAIEIHSTGKVFSVWKKDEHGEMVEEKQEKPTINRETTLKAIDNPMENIIEKSIDKPADKPTEKSIDKPTDKPAEQSIGKSIDRPTEKFTATTDGNGKNLKPLLPAKSKSRPTSRAISTRKEANSDAPSSALTSSSKDLQGTVDEQKMTAPNLAGSRSINNANHTPEVQEEQQLMSMPRDVSTKEQSCVSQDVTVDHAIPTTLKSVSPSTDDHKEFSSIIKEQGKEQDNRDSNATVETTKQNLSSVTVSATTTTANTSDSQATKAEELSLNAKSITIDHKLDHHNNSLKINTTTTNTSSDDEDDQDQDSATTPTLANPQPEQQKQLDALLSQRENFEFHDDTNQIDDRNSYCSDTNETSVLRGFNMQQEEQFDQWTQDHRMSATAAAAKKRQSGSQRNYWSTGIQMVDAAAAAKKRESIASSVAAQSMSETGSEQWFDPDDDWTVDSRRQSQMKASRHSDSSNGSSAFSYKHSDLTDNTRLEDDDDDDQNNDEYSYYKQQVRYDHVTSQSQQEHVHYDGDDDENNKQQREESYYSTNGHAIPSRFDGRESVIDVLPPPVHSVSSEHANGSHKDDYYSTSLHSMPPKHSANDAQARQLHTTTISSAAIATATIDRGGDSEEEEDYYSTQLHAKLTDTETNSRYLNTTAIPRPVIATSVIEEESDDQDDISKSPLQSTLSNHHESHQVYSAAMSEPANDDIQDDYYSTNLHTKQGQNSTVNGGNQDVDDDDNDYYSTRLHTNRESTVDAPPRQLNTAATTSTTSIGNNEEDDYYSTMLHTKASSSNRTEAKGMSSYYQHTDDNDQDDHEQEGEITVFMNHEFHQSSEQVVHNQSLSSLHSNTIEPAPQRDFLSVKTEIHDNDDMHSLYKVPSRTVDIADAGTVQASVPHDPNHPRVEDISHYMNALPALGGNSRDVGGSVFDLDQQQDAIVKRAIANKDQVQLDTDTALPNTELNPIRGIPNAHEVNEHFMSNSRQIMEEGKISMSSLEASQFGKMYIGVSGAHHMLLPLPKEITYVRCVISDGEYEYMSRYEILGHQILMDYECVIDTKPGMIITVSLHVRPDYHVKPRTGWSRWFTSIRKQKEHLSGYVHPDDGAIGQTRFAVDHMVPGCYKKTYEAHFDCFNSWYARTNRERARREQFGDEEDFLKIVGKLNVEMLYLPVSSPSVQVPRSLRECDLTLKIRQWHDTCWQSGYLTTRCQGNKIWERHFYRLIGSQLIGYTSEENGSDRQVWDHYNIADVLKLSAAADKVIITLMEEDTSKVFTDSIHSSDSKGFFRLTFSDYYLDCVSDDLDDSEEWVKTLKSMIGRVPLRLPFSD</sequence>
<feature type="compositionally biased region" description="Polar residues" evidence="3">
    <location>
        <begin position="353"/>
        <end position="373"/>
    </location>
</feature>
<feature type="compositionally biased region" description="Basic and acidic residues" evidence="3">
    <location>
        <begin position="457"/>
        <end position="480"/>
    </location>
</feature>
<gene>
    <name evidence="5" type="ORF">HMPREF1544_11329</name>
</gene>
<dbReference type="STRING" id="1220926.S2JQC4"/>
<name>S2JQC4_MUCC1</name>
<feature type="compositionally biased region" description="Polar residues" evidence="3">
    <location>
        <begin position="706"/>
        <end position="726"/>
    </location>
</feature>
<feature type="compositionally biased region" description="Polar residues" evidence="3">
    <location>
        <begin position="491"/>
        <end position="502"/>
    </location>
</feature>
<dbReference type="PROSITE" id="PS50088">
    <property type="entry name" value="ANK_REPEAT"/>
    <property type="match status" value="1"/>
</dbReference>
<proteinExistence type="predicted"/>
<protein>
    <recommendedName>
        <fullName evidence="4">PH domain-containing protein</fullName>
    </recommendedName>
</protein>
<feature type="compositionally biased region" description="Basic and acidic residues" evidence="3">
    <location>
        <begin position="571"/>
        <end position="584"/>
    </location>
</feature>
<feature type="compositionally biased region" description="Low complexity" evidence="3">
    <location>
        <begin position="795"/>
        <end position="814"/>
    </location>
</feature>
<feature type="compositionally biased region" description="Polar residues" evidence="3">
    <location>
        <begin position="783"/>
        <end position="794"/>
    </location>
</feature>
<dbReference type="EMBL" id="KE124139">
    <property type="protein sequence ID" value="EPB81940.1"/>
    <property type="molecule type" value="Genomic_DNA"/>
</dbReference>
<dbReference type="VEuPathDB" id="FungiDB:HMPREF1544_11329"/>
<feature type="compositionally biased region" description="Polar residues" evidence="3">
    <location>
        <begin position="735"/>
        <end position="744"/>
    </location>
</feature>
<dbReference type="InterPro" id="IPR001849">
    <property type="entry name" value="PH_domain"/>
</dbReference>
<feature type="compositionally biased region" description="Basic and acidic residues" evidence="3">
    <location>
        <begin position="761"/>
        <end position="782"/>
    </location>
</feature>
<dbReference type="InParanoid" id="S2JQC4"/>
<feature type="compositionally biased region" description="Basic and acidic residues" evidence="3">
    <location>
        <begin position="1064"/>
        <end position="1083"/>
    </location>
</feature>
<feature type="compositionally biased region" description="Polar residues" evidence="3">
    <location>
        <begin position="974"/>
        <end position="985"/>
    </location>
</feature>
<feature type="compositionally biased region" description="Basic and acidic residues" evidence="3">
    <location>
        <begin position="600"/>
        <end position="625"/>
    </location>
</feature>
<feature type="compositionally biased region" description="Polar residues" evidence="3">
    <location>
        <begin position="1302"/>
        <end position="1316"/>
    </location>
</feature>
<dbReference type="InterPro" id="IPR011993">
    <property type="entry name" value="PH-like_dom_sf"/>
</dbReference>
<dbReference type="PROSITE" id="PS50003">
    <property type="entry name" value="PH_DOMAIN"/>
    <property type="match status" value="1"/>
</dbReference>
<feature type="compositionally biased region" description="Low complexity" evidence="3">
    <location>
        <begin position="676"/>
        <end position="690"/>
    </location>
</feature>
<feature type="region of interest" description="Disordered" evidence="3">
    <location>
        <begin position="1211"/>
        <end position="1239"/>
    </location>
</feature>
<keyword evidence="2" id="KW-0175">Coiled coil</keyword>
<keyword evidence="6" id="KW-1185">Reference proteome</keyword>
<feature type="compositionally biased region" description="Polar residues" evidence="3">
    <location>
        <begin position="416"/>
        <end position="453"/>
    </location>
</feature>
<feature type="domain" description="PH" evidence="4">
    <location>
        <begin position="1738"/>
        <end position="1857"/>
    </location>
</feature>
<dbReference type="SUPFAM" id="SSF50729">
    <property type="entry name" value="PH domain-like"/>
    <property type="match status" value="1"/>
</dbReference>
<dbReference type="Proteomes" id="UP000014254">
    <property type="component" value="Unassembled WGS sequence"/>
</dbReference>
<feature type="compositionally biased region" description="Polar residues" evidence="3">
    <location>
        <begin position="175"/>
        <end position="184"/>
    </location>
</feature>
<evidence type="ECO:0000256" key="3">
    <source>
        <dbReference type="SAM" id="MobiDB-lite"/>
    </source>
</evidence>
<feature type="region of interest" description="Disordered" evidence="3">
    <location>
        <begin position="829"/>
        <end position="876"/>
    </location>
</feature>
<feature type="region of interest" description="Disordered" evidence="3">
    <location>
        <begin position="571"/>
        <end position="816"/>
    </location>
</feature>
<feature type="region of interest" description="Disordered" evidence="3">
    <location>
        <begin position="974"/>
        <end position="1095"/>
    </location>
</feature>
<evidence type="ECO:0000313" key="5">
    <source>
        <dbReference type="EMBL" id="EPB81940.1"/>
    </source>
</evidence>
<organism evidence="5 6">
    <name type="scientific">Mucor circinelloides f. circinelloides (strain 1006PhL)</name>
    <name type="common">Mucormycosis agent</name>
    <name type="synonym">Calyptromyces circinelloides</name>
    <dbReference type="NCBI Taxonomy" id="1220926"/>
    <lineage>
        <taxon>Eukaryota</taxon>
        <taxon>Fungi</taxon>
        <taxon>Fungi incertae sedis</taxon>
        <taxon>Mucoromycota</taxon>
        <taxon>Mucoromycotina</taxon>
        <taxon>Mucoromycetes</taxon>
        <taxon>Mucorales</taxon>
        <taxon>Mucorineae</taxon>
        <taxon>Mucoraceae</taxon>
        <taxon>Mucor</taxon>
    </lineage>
</organism>
<dbReference type="Gene3D" id="2.30.29.30">
    <property type="entry name" value="Pleckstrin-homology domain (PH domain)/Phosphotyrosine-binding domain (PTB)"/>
    <property type="match status" value="1"/>
</dbReference>
<dbReference type="OrthoDB" id="2123378at2759"/>
<evidence type="ECO:0000256" key="1">
    <source>
        <dbReference type="PROSITE-ProRule" id="PRU00023"/>
    </source>
</evidence>
<dbReference type="eggNOG" id="ENOG502RAKJ">
    <property type="taxonomic scope" value="Eukaryota"/>
</dbReference>
<evidence type="ECO:0000259" key="4">
    <source>
        <dbReference type="PROSITE" id="PS50003"/>
    </source>
</evidence>
<keyword evidence="1" id="KW-0040">ANK repeat</keyword>
<accession>S2JQC4</accession>
<feature type="compositionally biased region" description="Polar residues" evidence="3">
    <location>
        <begin position="864"/>
        <end position="876"/>
    </location>
</feature>
<evidence type="ECO:0000313" key="6">
    <source>
        <dbReference type="Proteomes" id="UP000014254"/>
    </source>
</evidence>
<feature type="compositionally biased region" description="Basic and acidic residues" evidence="3">
    <location>
        <begin position="212"/>
        <end position="231"/>
    </location>
</feature>
<feature type="region of interest" description="Disordered" evidence="3">
    <location>
        <begin position="1260"/>
        <end position="1319"/>
    </location>
</feature>
<dbReference type="InterPro" id="IPR002110">
    <property type="entry name" value="Ankyrin_rpt"/>
</dbReference>